<organism evidence="2 3">
    <name type="scientific">Lithospermum erythrorhizon</name>
    <name type="common">Purple gromwell</name>
    <name type="synonym">Lithospermum officinale var. erythrorhizon</name>
    <dbReference type="NCBI Taxonomy" id="34254"/>
    <lineage>
        <taxon>Eukaryota</taxon>
        <taxon>Viridiplantae</taxon>
        <taxon>Streptophyta</taxon>
        <taxon>Embryophyta</taxon>
        <taxon>Tracheophyta</taxon>
        <taxon>Spermatophyta</taxon>
        <taxon>Magnoliopsida</taxon>
        <taxon>eudicotyledons</taxon>
        <taxon>Gunneridae</taxon>
        <taxon>Pentapetalae</taxon>
        <taxon>asterids</taxon>
        <taxon>lamiids</taxon>
        <taxon>Boraginales</taxon>
        <taxon>Boraginaceae</taxon>
        <taxon>Boraginoideae</taxon>
        <taxon>Lithospermeae</taxon>
        <taxon>Lithospermum</taxon>
    </lineage>
</organism>
<name>A0AAV3PCA2_LITER</name>
<gene>
    <name evidence="2" type="ORF">LIER_08172</name>
</gene>
<comment type="caution">
    <text evidence="2">The sequence shown here is derived from an EMBL/GenBank/DDBJ whole genome shotgun (WGS) entry which is preliminary data.</text>
</comment>
<accession>A0AAV3PCA2</accession>
<feature type="compositionally biased region" description="Polar residues" evidence="1">
    <location>
        <begin position="47"/>
        <end position="57"/>
    </location>
</feature>
<proteinExistence type="predicted"/>
<evidence type="ECO:0000313" key="3">
    <source>
        <dbReference type="Proteomes" id="UP001454036"/>
    </source>
</evidence>
<keyword evidence="3" id="KW-1185">Reference proteome</keyword>
<sequence length="167" mass="18214">MFGGSNQEILYTSAQQEIVPPRPDSLVMNVAQEVASRYKDEDLGGNPLNSGVISSKPLSVRPPSSSATESSQARSTPSVPQPVETAQGGTTTNKLGDIHTVIHDSLLVDFSKEDLDNFRRYFSIPSFVEMRFPLEGEQVFEPLVDPSHNEGPLAPGWSAMYIVSLSY</sequence>
<feature type="compositionally biased region" description="Polar residues" evidence="1">
    <location>
        <begin position="1"/>
        <end position="16"/>
    </location>
</feature>
<feature type="region of interest" description="Disordered" evidence="1">
    <location>
        <begin position="37"/>
        <end position="94"/>
    </location>
</feature>
<feature type="compositionally biased region" description="Low complexity" evidence="1">
    <location>
        <begin position="59"/>
        <end position="76"/>
    </location>
</feature>
<feature type="region of interest" description="Disordered" evidence="1">
    <location>
        <begin position="1"/>
        <end position="24"/>
    </location>
</feature>
<evidence type="ECO:0000256" key="1">
    <source>
        <dbReference type="SAM" id="MobiDB-lite"/>
    </source>
</evidence>
<dbReference type="Proteomes" id="UP001454036">
    <property type="component" value="Unassembled WGS sequence"/>
</dbReference>
<dbReference type="EMBL" id="BAABME010001308">
    <property type="protein sequence ID" value="GAA0148838.1"/>
    <property type="molecule type" value="Genomic_DNA"/>
</dbReference>
<protein>
    <submittedName>
        <fullName evidence="2">Uncharacterized protein</fullName>
    </submittedName>
</protein>
<reference evidence="2 3" key="1">
    <citation type="submission" date="2024-01" db="EMBL/GenBank/DDBJ databases">
        <title>The complete chloroplast genome sequence of Lithospermum erythrorhizon: insights into the phylogenetic relationship among Boraginaceae species and the maternal lineages of purple gromwells.</title>
        <authorList>
            <person name="Okada T."/>
            <person name="Watanabe K."/>
        </authorList>
    </citation>
    <scope>NUCLEOTIDE SEQUENCE [LARGE SCALE GENOMIC DNA]</scope>
</reference>
<dbReference type="AlphaFoldDB" id="A0AAV3PCA2"/>
<evidence type="ECO:0000313" key="2">
    <source>
        <dbReference type="EMBL" id="GAA0148838.1"/>
    </source>
</evidence>